<reference evidence="1" key="1">
    <citation type="submission" date="2022-05" db="EMBL/GenBank/DDBJ databases">
        <authorList>
            <person name="Jo J.-H."/>
            <person name="Im W.-T."/>
        </authorList>
    </citation>
    <scope>NUCLEOTIDE SEQUENCE</scope>
    <source>
        <strain evidence="1">RG327</strain>
    </source>
</reference>
<accession>A0ABT0RFA1</accession>
<dbReference type="InterPro" id="IPR027417">
    <property type="entry name" value="P-loop_NTPase"/>
</dbReference>
<evidence type="ECO:0000313" key="2">
    <source>
        <dbReference type="Proteomes" id="UP001165343"/>
    </source>
</evidence>
<dbReference type="EMBL" id="JAMGBC010000001">
    <property type="protein sequence ID" value="MCL6678970.1"/>
    <property type="molecule type" value="Genomic_DNA"/>
</dbReference>
<dbReference type="RefSeq" id="WP_249867894.1">
    <property type="nucleotide sequence ID" value="NZ_JAMGBC010000001.1"/>
</dbReference>
<dbReference type="Proteomes" id="UP001165343">
    <property type="component" value="Unassembled WGS sequence"/>
</dbReference>
<keyword evidence="2" id="KW-1185">Reference proteome</keyword>
<proteinExistence type="predicted"/>
<evidence type="ECO:0000313" key="1">
    <source>
        <dbReference type="EMBL" id="MCL6678970.1"/>
    </source>
</evidence>
<comment type="caution">
    <text evidence="1">The sequence shown here is derived from an EMBL/GenBank/DDBJ whole genome shotgun (WGS) entry which is preliminary data.</text>
</comment>
<name>A0ABT0RFA1_9SPHN</name>
<evidence type="ECO:0008006" key="3">
    <source>
        <dbReference type="Google" id="ProtNLM"/>
    </source>
</evidence>
<dbReference type="Gene3D" id="3.40.50.300">
    <property type="entry name" value="P-loop containing nucleotide triphosphate hydrolases"/>
    <property type="match status" value="1"/>
</dbReference>
<protein>
    <recommendedName>
        <fullName evidence="3">Sulfotransferase domain-containing protein</fullName>
    </recommendedName>
</protein>
<organism evidence="1 2">
    <name type="scientific">Sphingomonas anseongensis</name>
    <dbReference type="NCBI Taxonomy" id="2908207"/>
    <lineage>
        <taxon>Bacteria</taxon>
        <taxon>Pseudomonadati</taxon>
        <taxon>Pseudomonadota</taxon>
        <taxon>Alphaproteobacteria</taxon>
        <taxon>Sphingomonadales</taxon>
        <taxon>Sphingomonadaceae</taxon>
        <taxon>Sphingomonas</taxon>
    </lineage>
</organism>
<dbReference type="SUPFAM" id="SSF52540">
    <property type="entry name" value="P-loop containing nucleoside triphosphate hydrolases"/>
    <property type="match status" value="1"/>
</dbReference>
<gene>
    <name evidence="1" type="ORF">LZ519_06515</name>
</gene>
<sequence length="339" mass="38490">MAIVSKRAKAEGMPIIHIGYPKTASTWFQKAFYPHLNSPRYIGREAIKAALADWNALDFDPEKFRKTLGLGEHEAGLISEEGLCGYLHNGGVGGMVSKVLAEQLKQAYPDARIVIFIRSQPSILVAAYAQYVRSGGTRSARRYFFPKDYLIGPNASTYKQPRFDIAFFRYSRLIELYEGLFGAGNVHIFLYEQFATGGVDFLRDYSKRLALDVDWDKVSVERKHASYSHSLMQVARATNLLTARSVQDKTSVVHVPGWYDARRQLLESANRTGLFGRSPALDQLVGKPTADWLRDYYVEDNKRLMQTHKLPLADFEYPIEAVQAPDRPTPGRWRSVLRF</sequence>